<accession>A0A100HK90</accession>
<proteinExistence type="predicted"/>
<gene>
    <name evidence="2" type="ORF">DEIGR_100986</name>
</gene>
<evidence type="ECO:0008006" key="4">
    <source>
        <dbReference type="Google" id="ProtNLM"/>
    </source>
</evidence>
<dbReference type="EMBL" id="BCMS01000001">
    <property type="protein sequence ID" value="GAQ20959.1"/>
    <property type="molecule type" value="Genomic_DNA"/>
</dbReference>
<organism evidence="2 3">
    <name type="scientific">Deinococcus grandis</name>
    <dbReference type="NCBI Taxonomy" id="57498"/>
    <lineage>
        <taxon>Bacteria</taxon>
        <taxon>Thermotogati</taxon>
        <taxon>Deinococcota</taxon>
        <taxon>Deinococci</taxon>
        <taxon>Deinococcales</taxon>
        <taxon>Deinococcaceae</taxon>
        <taxon>Deinococcus</taxon>
    </lineage>
</organism>
<dbReference type="AlphaFoldDB" id="A0A100HK90"/>
<reference evidence="3" key="1">
    <citation type="submission" date="2015-11" db="EMBL/GenBank/DDBJ databases">
        <title>Draft Genome Sequence of the Radioresistant Bacterium Deinococcus grandis, Isolated from Freshwater Fish in Japan.</title>
        <authorList>
            <person name="Satoh K."/>
            <person name="Onodera T."/>
            <person name="Omoso K."/>
            <person name="Takeda-Yano K."/>
            <person name="Katayama T."/>
            <person name="Oono Y."/>
            <person name="Narumi I."/>
        </authorList>
    </citation>
    <scope>NUCLEOTIDE SEQUENCE [LARGE SCALE GENOMIC DNA]</scope>
    <source>
        <strain evidence="3">ATCC 43672</strain>
    </source>
</reference>
<name>A0A100HK90_9DEIO</name>
<evidence type="ECO:0000313" key="2">
    <source>
        <dbReference type="EMBL" id="GAQ20959.1"/>
    </source>
</evidence>
<evidence type="ECO:0000313" key="3">
    <source>
        <dbReference type="Proteomes" id="UP000056209"/>
    </source>
</evidence>
<comment type="caution">
    <text evidence="2">The sequence shown here is derived from an EMBL/GenBank/DDBJ whole genome shotgun (WGS) entry which is preliminary data.</text>
</comment>
<dbReference type="Proteomes" id="UP000056209">
    <property type="component" value="Unassembled WGS sequence"/>
</dbReference>
<protein>
    <recommendedName>
        <fullName evidence="4">DUF4388 domain-containing protein</fullName>
    </recommendedName>
</protein>
<dbReference type="OrthoDB" id="62154at2"/>
<keyword evidence="3" id="KW-1185">Reference proteome</keyword>
<dbReference type="RefSeq" id="WP_058975754.1">
    <property type="nucleotide sequence ID" value="NZ_BCMS01000001.1"/>
</dbReference>
<feature type="region of interest" description="Disordered" evidence="1">
    <location>
        <begin position="181"/>
        <end position="215"/>
    </location>
</feature>
<evidence type="ECO:0000256" key="1">
    <source>
        <dbReference type="SAM" id="MobiDB-lite"/>
    </source>
</evidence>
<sequence length="236" mass="25472">MALFGDLAHHAFTDLAKVLRPQTGSLYLHEAYQGRTLELTLLQGHLLALYIDGFPVTVSNEATQVLQDVSTRRTGAFEFQKRSLNSNEQTLYVLPLLETLQNVPLADVPAERRPHPDTRFQSLAPAAVPGALQATWTDLAPHLRVGASATELSRATGRTIQDLQISLYHLRAAALIGPVRSAESLTPPTTQANGQAERQAGHMTDPAPAAQPTLTASAPIINRLLGALRRLTGARA</sequence>
<feature type="compositionally biased region" description="Polar residues" evidence="1">
    <location>
        <begin position="183"/>
        <end position="196"/>
    </location>
</feature>